<dbReference type="Proteomes" id="UP000246085">
    <property type="component" value="Chromosome BRAD3257"/>
</dbReference>
<name>A0A2U3QAV5_9BRAD</name>
<dbReference type="RefSeq" id="WP_145987094.1">
    <property type="nucleotide sequence ID" value="NZ_LS398110.1"/>
</dbReference>
<gene>
    <name evidence="1" type="ORF">BRAD3257_7940</name>
</gene>
<sequence length="393" mass="42151">MSSAYTSISPDKPSRLVGTAAAPALSEGAAWHRCSDIATEDNGRGRTVWVTQARLRIKGIASVSLKILVATLASVLLAGVPAGAESQDGGPLQLEAKILLGHVRGRIDHMAVDLKRQRLFIAELGNDSVGIVDLANRSVIHTISGLKEPQGVGYEPTTDTVFVANAKDGTVKLFDGNDYRAAGQIELGRDADNIRIDVAARVVIVGYGKGSLGYIDPVTRSKVRSSPLKAHPESFQLDPDTNRIFINLPGAHAVAVVDGKSGRQLANWPVEKSGNYAMAIDRERNALLIAFREPPELGVLELSGGKSVATVETCRDVDDLFVDARRKRIYVSCGQGFVDVFEANGATYRQMARVPTVAGARTSLFVPEMDRLIVAVRESLAGPAAIWILRPRP</sequence>
<evidence type="ECO:0008006" key="3">
    <source>
        <dbReference type="Google" id="ProtNLM"/>
    </source>
</evidence>
<accession>A0A2U3QAV5</accession>
<dbReference type="InterPro" id="IPR051200">
    <property type="entry name" value="Host-pathogen_enzymatic-act"/>
</dbReference>
<proteinExistence type="predicted"/>
<protein>
    <recommendedName>
        <fullName evidence="3">YncE family protein</fullName>
    </recommendedName>
</protein>
<dbReference type="Gene3D" id="2.130.10.10">
    <property type="entry name" value="YVTN repeat-like/Quinoprotein amine dehydrogenase"/>
    <property type="match status" value="2"/>
</dbReference>
<dbReference type="SUPFAM" id="SSF51004">
    <property type="entry name" value="C-terminal (heme d1) domain of cytochrome cd1-nitrite reductase"/>
    <property type="match status" value="1"/>
</dbReference>
<organism evidence="1 2">
    <name type="scientific">Bradyrhizobium vignae</name>
    <dbReference type="NCBI Taxonomy" id="1549949"/>
    <lineage>
        <taxon>Bacteria</taxon>
        <taxon>Pseudomonadati</taxon>
        <taxon>Pseudomonadota</taxon>
        <taxon>Alphaproteobacteria</taxon>
        <taxon>Hyphomicrobiales</taxon>
        <taxon>Nitrobacteraceae</taxon>
        <taxon>Bradyrhizobium</taxon>
    </lineage>
</organism>
<dbReference type="KEGG" id="bvz:BRAD3257_7940"/>
<evidence type="ECO:0000313" key="2">
    <source>
        <dbReference type="Proteomes" id="UP000246085"/>
    </source>
</evidence>
<dbReference type="AlphaFoldDB" id="A0A2U3QAV5"/>
<dbReference type="PANTHER" id="PTHR47197:SF3">
    <property type="entry name" value="DIHYDRO-HEME D1 DEHYDROGENASE"/>
    <property type="match status" value="1"/>
</dbReference>
<dbReference type="PANTHER" id="PTHR47197">
    <property type="entry name" value="PROTEIN NIRF"/>
    <property type="match status" value="1"/>
</dbReference>
<dbReference type="InterPro" id="IPR011048">
    <property type="entry name" value="Haem_d1_sf"/>
</dbReference>
<reference evidence="1 2" key="1">
    <citation type="submission" date="2018-03" db="EMBL/GenBank/DDBJ databases">
        <authorList>
            <person name="Gully D."/>
        </authorList>
    </citation>
    <scope>NUCLEOTIDE SEQUENCE [LARGE SCALE GENOMIC DNA]</scope>
    <source>
        <strain evidence="1">ORS3257</strain>
    </source>
</reference>
<dbReference type="InterPro" id="IPR015943">
    <property type="entry name" value="WD40/YVTN_repeat-like_dom_sf"/>
</dbReference>
<evidence type="ECO:0000313" key="1">
    <source>
        <dbReference type="EMBL" id="SPP98542.1"/>
    </source>
</evidence>
<dbReference type="EMBL" id="LS398110">
    <property type="protein sequence ID" value="SPP98542.1"/>
    <property type="molecule type" value="Genomic_DNA"/>
</dbReference>